<feature type="domain" description="OLD protein-like TOPRIM" evidence="2">
    <location>
        <begin position="365"/>
        <end position="428"/>
    </location>
</feature>
<protein>
    <submittedName>
        <fullName evidence="3">AAA family ATPase</fullName>
    </submittedName>
</protein>
<dbReference type="InterPro" id="IPR027417">
    <property type="entry name" value="P-loop_NTPase"/>
</dbReference>
<dbReference type="PANTHER" id="PTHR43581">
    <property type="entry name" value="ATP/GTP PHOSPHATASE"/>
    <property type="match status" value="1"/>
</dbReference>
<dbReference type="InterPro" id="IPR034139">
    <property type="entry name" value="TOPRIM_OLD"/>
</dbReference>
<dbReference type="PANTHER" id="PTHR43581:SF4">
    <property type="entry name" value="ATP_GTP PHOSPHATASE"/>
    <property type="match status" value="1"/>
</dbReference>
<evidence type="ECO:0000259" key="2">
    <source>
        <dbReference type="Pfam" id="PF20469"/>
    </source>
</evidence>
<feature type="domain" description="Endonuclease GajA/Old nuclease/RecF-like AAA" evidence="1">
    <location>
        <begin position="5"/>
        <end position="316"/>
    </location>
</feature>
<evidence type="ECO:0000313" key="4">
    <source>
        <dbReference type="Proteomes" id="UP000680706"/>
    </source>
</evidence>
<dbReference type="Proteomes" id="UP000680706">
    <property type="component" value="Plasmid pAb134-02"/>
</dbReference>
<sequence length="524" mass="60008">MSDNYITALHLRNFKGFQDLRIDNLNKEINILIGDNDAGKSSVLLAIDLVLNAFPNRVETIGLERLLNQTAVKEFLDKKDRKYSDLPEMEVDLYLNEQNRHELEGHCNLRRVNAYGIHLRCRPRDDLKSEIQEIIESEDSTFPYEYYQVEIKGFGGGTITPYRQHIKHINIDNTKISNDLASKAYVKTVYSANTSEIEKNELKYGYRKVKDQFSEDSLKCVNQRIDEEYSFVIQNNVKANLETDLTISKRGIDIENLGVGSQCFIRTSFALSKKTNIEVVLLEEPENHLSHTRMNELISEVKKATSSQVFIATHSSLVCSRLDLRSAILFGELGVEPKRLTDLKKDTAEYFMKAPNNSLLEFVLSDRNILVEGDAEYILMSSLYNKVMGNKLEGSGLHVISVGGLSFPRYLDLAKLIGTKTAVITDNDGSILNNCERKYAVYRDDENIKIFFDEDESRRTFEICVYRDNSKLCESLFAEGRRKLTVEQFMLANKSTVAFELAQQEPDEIVAPRYIDEAIRWIMS</sequence>
<geneLocation type="plasmid" evidence="3 4">
    <name>pAb134-02</name>
</geneLocation>
<dbReference type="SUPFAM" id="SSF52540">
    <property type="entry name" value="P-loop containing nucleoside triphosphate hydrolases"/>
    <property type="match status" value="1"/>
</dbReference>
<dbReference type="InterPro" id="IPR051396">
    <property type="entry name" value="Bact_Antivir_Def_Nuclease"/>
</dbReference>
<proteinExistence type="predicted"/>
<dbReference type="InterPro" id="IPR041685">
    <property type="entry name" value="AAA_GajA/Old/RecF-like"/>
</dbReference>
<dbReference type="RefSeq" id="WP_075697805.1">
    <property type="nucleotide sequence ID" value="NZ_CP074128.1"/>
</dbReference>
<dbReference type="Pfam" id="PF20469">
    <property type="entry name" value="OLD-like_TOPRIM"/>
    <property type="match status" value="1"/>
</dbReference>
<name>A0ABX8AVB9_9HYPH</name>
<dbReference type="Gene3D" id="3.40.50.300">
    <property type="entry name" value="P-loop containing nucleotide triphosphate hydrolases"/>
    <property type="match status" value="1"/>
</dbReference>
<dbReference type="Pfam" id="PF13175">
    <property type="entry name" value="AAA_15"/>
    <property type="match status" value="1"/>
</dbReference>
<gene>
    <name evidence="3" type="ORF">KGB56_25000</name>
</gene>
<evidence type="ECO:0000313" key="3">
    <source>
        <dbReference type="EMBL" id="QUS58665.1"/>
    </source>
</evidence>
<organism evidence="3 4">
    <name type="scientific">Pseudovibrio brasiliensis</name>
    <dbReference type="NCBI Taxonomy" id="1898042"/>
    <lineage>
        <taxon>Bacteria</taxon>
        <taxon>Pseudomonadati</taxon>
        <taxon>Pseudomonadota</taxon>
        <taxon>Alphaproteobacteria</taxon>
        <taxon>Hyphomicrobiales</taxon>
        <taxon>Stappiaceae</taxon>
        <taxon>Pseudovibrio</taxon>
    </lineage>
</organism>
<reference evidence="3 4" key="1">
    <citation type="journal article" date="2021" name="Angew. Chem. Int. Ed. Engl.">
        <title>A novel family of nonribosomal peptides modulate collective behavior in Pseudovibrio bacteria isolated from marine sponges.</title>
        <authorList>
            <person name="Ioca L.P."/>
            <person name="Dai Y."/>
            <person name="Kunakom S."/>
            <person name="Diaz-Espinosa J."/>
            <person name="Krunic A."/>
            <person name="Crnkovic C.M."/>
            <person name="Orjala J."/>
            <person name="Sanchez L.M."/>
            <person name="Ferreira A.G."/>
            <person name="Berlinck R.G.S."/>
            <person name="Eustaquio A.S."/>
        </authorList>
    </citation>
    <scope>NUCLEOTIDE SEQUENCE [LARGE SCALE GENOMIC DNA]</scope>
    <source>
        <strain evidence="3 4">Ab134</strain>
        <plasmid evidence="3 4">pAb134-02</plasmid>
    </source>
</reference>
<evidence type="ECO:0000259" key="1">
    <source>
        <dbReference type="Pfam" id="PF13175"/>
    </source>
</evidence>
<keyword evidence="3" id="KW-0614">Plasmid</keyword>
<accession>A0ABX8AVB9</accession>
<dbReference type="EMBL" id="CP074128">
    <property type="protein sequence ID" value="QUS58665.1"/>
    <property type="molecule type" value="Genomic_DNA"/>
</dbReference>
<dbReference type="CDD" id="cd01026">
    <property type="entry name" value="TOPRIM_OLD"/>
    <property type="match status" value="1"/>
</dbReference>
<keyword evidence="4" id="KW-1185">Reference proteome</keyword>